<protein>
    <submittedName>
        <fullName evidence="1">Transcription factor UNE12</fullName>
    </submittedName>
</protein>
<organism evidence="1 2">
    <name type="scientific">Citrus sinensis</name>
    <name type="common">Sweet orange</name>
    <name type="synonym">Citrus aurantium var. sinensis</name>
    <dbReference type="NCBI Taxonomy" id="2711"/>
    <lineage>
        <taxon>Eukaryota</taxon>
        <taxon>Viridiplantae</taxon>
        <taxon>Streptophyta</taxon>
        <taxon>Embryophyta</taxon>
        <taxon>Tracheophyta</taxon>
        <taxon>Spermatophyta</taxon>
        <taxon>Magnoliopsida</taxon>
        <taxon>eudicotyledons</taxon>
        <taxon>Gunneridae</taxon>
        <taxon>Pentapetalae</taxon>
        <taxon>rosids</taxon>
        <taxon>malvids</taxon>
        <taxon>Sapindales</taxon>
        <taxon>Rutaceae</taxon>
        <taxon>Aurantioideae</taxon>
        <taxon>Citrus</taxon>
    </lineage>
</organism>
<keyword evidence="2" id="KW-1185">Reference proteome</keyword>
<dbReference type="Proteomes" id="UP000829398">
    <property type="component" value="Chromosome 5"/>
</dbReference>
<gene>
    <name evidence="1" type="ORF">KPL71_015271</name>
</gene>
<reference evidence="2" key="1">
    <citation type="journal article" date="2023" name="Hortic. Res.">
        <title>A chromosome-level phased genome enabling allele-level studies in sweet orange: a case study on citrus Huanglongbing tolerance.</title>
        <authorList>
            <person name="Wu B."/>
            <person name="Yu Q."/>
            <person name="Deng Z."/>
            <person name="Duan Y."/>
            <person name="Luo F."/>
            <person name="Gmitter F. Jr."/>
        </authorList>
    </citation>
    <scope>NUCLEOTIDE SEQUENCE [LARGE SCALE GENOMIC DNA]</scope>
    <source>
        <strain evidence="2">cv. Valencia</strain>
    </source>
</reference>
<dbReference type="EMBL" id="CM039174">
    <property type="protein sequence ID" value="KAH9753968.1"/>
    <property type="molecule type" value="Genomic_DNA"/>
</dbReference>
<sequence length="383" mass="41292">MSTTGNGQESLGDDFFEQILSVPTGYTDPSAAASNSADDIPMFLQLGSGGPSPGAGGGATSAADIRSLAMGISMGMMPLGLNLEHSFLRQHEDHNSNHNNNNNTNASSSSPNNSSATSGINERDSVHMPSLFPAFGQLQSQSARPPLPRPPQVQQFQSQPAAAPQPPAVRPRVRARRGQATDPHSIAERTNCLPSDIALMVKVSMLIMVYNYSSQHSMAVCLCCYQQMFSLFFMVQLRRERIADRMRALQELVPSCNKTDRAAMLDEIVDYVKFLRLQVKVLSMSRLGAAGAVAQLVADVPLSSALEGESIDGGSSQPEWEKWSNDGTEQQVAKLMEEDIGAAMQFLQSKALCIMPISLASAIYRTRQPDAPAFVKPESSTPS</sequence>
<proteinExistence type="predicted"/>
<accession>A0ACB8KHY0</accession>
<evidence type="ECO:0000313" key="1">
    <source>
        <dbReference type="EMBL" id="KAH9753968.1"/>
    </source>
</evidence>
<comment type="caution">
    <text evidence="1">The sequence shown here is derived from an EMBL/GenBank/DDBJ whole genome shotgun (WGS) entry which is preliminary data.</text>
</comment>
<name>A0ACB8KHY0_CITSI</name>
<evidence type="ECO:0000313" key="2">
    <source>
        <dbReference type="Proteomes" id="UP000829398"/>
    </source>
</evidence>